<accession>A3ZTK8</accession>
<dbReference type="Proteomes" id="UP000004358">
    <property type="component" value="Unassembled WGS sequence"/>
</dbReference>
<dbReference type="CDD" id="cd17535">
    <property type="entry name" value="REC_NarL-like"/>
    <property type="match status" value="1"/>
</dbReference>
<dbReference type="InterPro" id="IPR011006">
    <property type="entry name" value="CheY-like_superfamily"/>
</dbReference>
<reference evidence="6 7" key="1">
    <citation type="submission" date="2006-02" db="EMBL/GenBank/DDBJ databases">
        <authorList>
            <person name="Amann R."/>
            <person name="Ferriera S."/>
            <person name="Johnson J."/>
            <person name="Kravitz S."/>
            <person name="Halpern A."/>
            <person name="Remington K."/>
            <person name="Beeson K."/>
            <person name="Tran B."/>
            <person name="Rogers Y.-H."/>
            <person name="Friedman R."/>
            <person name="Venter J.C."/>
        </authorList>
    </citation>
    <scope>NUCLEOTIDE SEQUENCE [LARGE SCALE GENOMIC DNA]</scope>
    <source>
        <strain evidence="6 7">DSM 3645</strain>
    </source>
</reference>
<dbReference type="InterPro" id="IPR058245">
    <property type="entry name" value="NreC/VraR/RcsB-like_REC"/>
</dbReference>
<dbReference type="PANTHER" id="PTHR43214">
    <property type="entry name" value="TWO-COMPONENT RESPONSE REGULATOR"/>
    <property type="match status" value="1"/>
</dbReference>
<evidence type="ECO:0000313" key="7">
    <source>
        <dbReference type="Proteomes" id="UP000004358"/>
    </source>
</evidence>
<dbReference type="GO" id="GO:0003677">
    <property type="term" value="F:DNA binding"/>
    <property type="evidence" value="ECO:0007669"/>
    <property type="project" value="UniProtKB-KW"/>
</dbReference>
<dbReference type="Pfam" id="PF00196">
    <property type="entry name" value="GerE"/>
    <property type="match status" value="1"/>
</dbReference>
<dbReference type="RefSeq" id="WP_002651854.1">
    <property type="nucleotide sequence ID" value="NZ_CH672376.1"/>
</dbReference>
<dbReference type="PRINTS" id="PR00038">
    <property type="entry name" value="HTHLUXR"/>
</dbReference>
<dbReference type="eggNOG" id="COG2197">
    <property type="taxonomic scope" value="Bacteria"/>
</dbReference>
<sequence>MHQRTAKKILIVDGQPLFRDGMAYHLRDQSGFSVCGEASGVNQALELLEKQTPDIALIDICLDDGNGLELIRNIKSRYPHIQMMVVSGYDDDLYAERALRSGASGYVNKREPIGVLLEGLRSVSDGKIYVSAKVTERMLRITAQGGAQNLSSTLGALTDRELEIFELIGLGMASREIAERLHLSGNTIDTYRERIKKKLGFHSGAELLRHAVHWVLENGRESPLPCNTV</sequence>
<keyword evidence="2" id="KW-0238">DNA-binding</keyword>
<protein>
    <submittedName>
        <fullName evidence="6">Two-component system response regulator-like protein (Nar family protein)</fullName>
    </submittedName>
</protein>
<dbReference type="Gene3D" id="3.40.50.2300">
    <property type="match status" value="1"/>
</dbReference>
<evidence type="ECO:0000256" key="1">
    <source>
        <dbReference type="ARBA" id="ARBA00022553"/>
    </source>
</evidence>
<dbReference type="GO" id="GO:0000160">
    <property type="term" value="P:phosphorelay signal transduction system"/>
    <property type="evidence" value="ECO:0007669"/>
    <property type="project" value="InterPro"/>
</dbReference>
<dbReference type="GO" id="GO:0006355">
    <property type="term" value="P:regulation of DNA-templated transcription"/>
    <property type="evidence" value="ECO:0007669"/>
    <property type="project" value="InterPro"/>
</dbReference>
<dbReference type="InterPro" id="IPR001789">
    <property type="entry name" value="Sig_transdc_resp-reg_receiver"/>
</dbReference>
<evidence type="ECO:0000259" key="4">
    <source>
        <dbReference type="PROSITE" id="PS50043"/>
    </source>
</evidence>
<dbReference type="SUPFAM" id="SSF46894">
    <property type="entry name" value="C-terminal effector domain of the bipartite response regulators"/>
    <property type="match status" value="1"/>
</dbReference>
<comment type="caution">
    <text evidence="6">The sequence shown here is derived from an EMBL/GenBank/DDBJ whole genome shotgun (WGS) entry which is preliminary data.</text>
</comment>
<gene>
    <name evidence="6" type="ORF">DSM3645_19783</name>
</gene>
<dbReference type="SMART" id="SM00448">
    <property type="entry name" value="REC"/>
    <property type="match status" value="1"/>
</dbReference>
<dbReference type="InterPro" id="IPR000792">
    <property type="entry name" value="Tscrpt_reg_LuxR_C"/>
</dbReference>
<evidence type="ECO:0000256" key="3">
    <source>
        <dbReference type="PROSITE-ProRule" id="PRU00169"/>
    </source>
</evidence>
<dbReference type="HOGENOM" id="CLU_000445_90_1_0"/>
<dbReference type="AlphaFoldDB" id="A3ZTK8"/>
<keyword evidence="1 3" id="KW-0597">Phosphoprotein</keyword>
<dbReference type="STRING" id="314230.DSM3645_19783"/>
<dbReference type="SMART" id="SM00421">
    <property type="entry name" value="HTH_LUXR"/>
    <property type="match status" value="1"/>
</dbReference>
<dbReference type="EMBL" id="AANZ01000010">
    <property type="protein sequence ID" value="EAQ80271.1"/>
    <property type="molecule type" value="Genomic_DNA"/>
</dbReference>
<feature type="domain" description="HTH luxR-type" evidence="4">
    <location>
        <begin position="150"/>
        <end position="215"/>
    </location>
</feature>
<dbReference type="PANTHER" id="PTHR43214:SF43">
    <property type="entry name" value="TWO-COMPONENT RESPONSE REGULATOR"/>
    <property type="match status" value="1"/>
</dbReference>
<evidence type="ECO:0000313" key="6">
    <source>
        <dbReference type="EMBL" id="EAQ80271.1"/>
    </source>
</evidence>
<dbReference type="InterPro" id="IPR039420">
    <property type="entry name" value="WalR-like"/>
</dbReference>
<dbReference type="OrthoDB" id="9796655at2"/>
<proteinExistence type="predicted"/>
<name>A3ZTK8_9BACT</name>
<dbReference type="PROSITE" id="PS50110">
    <property type="entry name" value="RESPONSE_REGULATORY"/>
    <property type="match status" value="1"/>
</dbReference>
<dbReference type="PROSITE" id="PS50043">
    <property type="entry name" value="HTH_LUXR_2"/>
    <property type="match status" value="1"/>
</dbReference>
<feature type="modified residue" description="4-aspartylphosphate" evidence="3">
    <location>
        <position position="59"/>
    </location>
</feature>
<dbReference type="PROSITE" id="PS00622">
    <property type="entry name" value="HTH_LUXR_1"/>
    <property type="match status" value="1"/>
</dbReference>
<dbReference type="SUPFAM" id="SSF52172">
    <property type="entry name" value="CheY-like"/>
    <property type="match status" value="1"/>
</dbReference>
<dbReference type="InterPro" id="IPR016032">
    <property type="entry name" value="Sig_transdc_resp-reg_C-effctor"/>
</dbReference>
<evidence type="ECO:0000259" key="5">
    <source>
        <dbReference type="PROSITE" id="PS50110"/>
    </source>
</evidence>
<organism evidence="6 7">
    <name type="scientific">Blastopirellula marina DSM 3645</name>
    <dbReference type="NCBI Taxonomy" id="314230"/>
    <lineage>
        <taxon>Bacteria</taxon>
        <taxon>Pseudomonadati</taxon>
        <taxon>Planctomycetota</taxon>
        <taxon>Planctomycetia</taxon>
        <taxon>Pirellulales</taxon>
        <taxon>Pirellulaceae</taxon>
        <taxon>Blastopirellula</taxon>
    </lineage>
</organism>
<dbReference type="Pfam" id="PF00072">
    <property type="entry name" value="Response_reg"/>
    <property type="match status" value="1"/>
</dbReference>
<feature type="domain" description="Response regulatory" evidence="5">
    <location>
        <begin position="8"/>
        <end position="124"/>
    </location>
</feature>
<dbReference type="CDD" id="cd06170">
    <property type="entry name" value="LuxR_C_like"/>
    <property type="match status" value="1"/>
</dbReference>
<evidence type="ECO:0000256" key="2">
    <source>
        <dbReference type="ARBA" id="ARBA00023125"/>
    </source>
</evidence>